<feature type="compositionally biased region" description="Polar residues" evidence="2">
    <location>
        <begin position="8"/>
        <end position="29"/>
    </location>
</feature>
<evidence type="ECO:0000259" key="3">
    <source>
        <dbReference type="Pfam" id="PF24555"/>
    </source>
</evidence>
<keyword evidence="5" id="KW-1185">Reference proteome</keyword>
<proteinExistence type="predicted"/>
<dbReference type="InterPro" id="IPR040210">
    <property type="entry name" value="Cep85/Cep85L"/>
</dbReference>
<feature type="coiled-coil region" evidence="1">
    <location>
        <begin position="680"/>
        <end position="707"/>
    </location>
</feature>
<feature type="region of interest" description="Disordered" evidence="2">
    <location>
        <begin position="1"/>
        <end position="29"/>
    </location>
</feature>
<feature type="region of interest" description="Disordered" evidence="2">
    <location>
        <begin position="498"/>
        <end position="520"/>
    </location>
</feature>
<gene>
    <name evidence="4" type="ORF">PODLI_1B022512</name>
</gene>
<accession>A0AA35KQ62</accession>
<organism evidence="4 5">
    <name type="scientific">Podarcis lilfordi</name>
    <name type="common">Lilford's wall lizard</name>
    <dbReference type="NCBI Taxonomy" id="74358"/>
    <lineage>
        <taxon>Eukaryota</taxon>
        <taxon>Metazoa</taxon>
        <taxon>Chordata</taxon>
        <taxon>Craniata</taxon>
        <taxon>Vertebrata</taxon>
        <taxon>Euteleostomi</taxon>
        <taxon>Lepidosauria</taxon>
        <taxon>Squamata</taxon>
        <taxon>Bifurcata</taxon>
        <taxon>Unidentata</taxon>
        <taxon>Episquamata</taxon>
        <taxon>Laterata</taxon>
        <taxon>Lacertibaenia</taxon>
        <taxon>Lacertidae</taxon>
        <taxon>Podarcis</taxon>
    </lineage>
</organism>
<dbReference type="EMBL" id="OX395133">
    <property type="protein sequence ID" value="CAI5781572.1"/>
    <property type="molecule type" value="Genomic_DNA"/>
</dbReference>
<keyword evidence="1" id="KW-0175">Coiled coil</keyword>
<evidence type="ECO:0000313" key="5">
    <source>
        <dbReference type="Proteomes" id="UP001178461"/>
    </source>
</evidence>
<protein>
    <recommendedName>
        <fullName evidence="3">Centrosomal protein of 85 kDa-like CC4 coiled-coil domain-containing protein</fullName>
    </recommendedName>
</protein>
<evidence type="ECO:0000313" key="4">
    <source>
        <dbReference type="EMBL" id="CAI5781572.1"/>
    </source>
</evidence>
<evidence type="ECO:0000256" key="2">
    <source>
        <dbReference type="SAM" id="MobiDB-lite"/>
    </source>
</evidence>
<sequence>MAAFGDTLTETSSSNRTDAFCSSSDGSSFQPIKTQVAIPTAHVMPSMLDRSSCSVGESSVLRTTLTSSLPVSSSSTGGLMSNHDPDTLRHSQVFHRNPVHLYQTSMENGCNQSSFLAPDQTSVECAQKPIRLAAELTFNQSPLLDKQSAGPWSQLQMCNSDTAVTGLEKDPCKVLLDVKPATETNRVCEKQVPLGLNPATMYPSPTAAQSQLWKQETCTLHQHENCALSAWNQHLDRVRLQLEQIQLQNKAPCYHPLGSSTSLHTVDPAQWVGIVNSNENLLREKEILIDRQRQHISQLEQKVRESELQVHNALLSHPAAYGDLYLLRMQEMQRENIFLRAQFTEKTESLTKEKIELERKLAALEASVKQIQEAHKETIQKHTVELKKQDERVKARDKHIEHLKKKCQKEFEQNREKQQRIETLERYVADLPMLEDHKKLHHQLKESQQATTALQESVTTLEKELADVRANCREKELHLEMQKHKEMELLSTVRSLQDKMQRGKNSATDDTAQELEKEKQEKVSLQNECDLLRKIVDNQKKKMNRLSSEVKDLENRIAQEEDTGQALKVEALRQENVMQQLRIAVKELSVQNQELMEKNLTLQEHLRQIEPGQLLSDETAHLIQELHRELASCLQDLQSVYSVVTQRAQGKDPNLSLLLGICTVHCSVKEKDDLQKPGMIAKKLEDVKQLRKEIEDLRTAISDRYAQDMGDNCITQ</sequence>
<feature type="domain" description="Centrosomal protein of 85 kDa-like CC4 coiled-coil" evidence="3">
    <location>
        <begin position="519"/>
        <end position="603"/>
    </location>
</feature>
<dbReference type="AlphaFoldDB" id="A0AA35KQ62"/>
<dbReference type="InterPro" id="IPR058190">
    <property type="entry name" value="CC4_CEP85"/>
</dbReference>
<dbReference type="PANTHER" id="PTHR31075:SF3">
    <property type="entry name" value="CENTROSOMAL PROTEIN OF 85 KDA"/>
    <property type="match status" value="1"/>
</dbReference>
<dbReference type="Proteomes" id="UP001178461">
    <property type="component" value="Chromosome 8"/>
</dbReference>
<dbReference type="PANTHER" id="PTHR31075">
    <property type="entry name" value="CENTROSOMAL PROTEIN OF 85 KDA"/>
    <property type="match status" value="1"/>
</dbReference>
<feature type="coiled-coil region" evidence="1">
    <location>
        <begin position="444"/>
        <end position="478"/>
    </location>
</feature>
<feature type="coiled-coil region" evidence="1">
    <location>
        <begin position="282"/>
        <end position="316"/>
    </location>
</feature>
<feature type="coiled-coil region" evidence="1">
    <location>
        <begin position="340"/>
        <end position="420"/>
    </location>
</feature>
<dbReference type="Pfam" id="PF24555">
    <property type="entry name" value="CC4_CEP85"/>
    <property type="match status" value="1"/>
</dbReference>
<dbReference type="GO" id="GO:0005813">
    <property type="term" value="C:centrosome"/>
    <property type="evidence" value="ECO:0007669"/>
    <property type="project" value="TreeGrafter"/>
</dbReference>
<reference evidence="4" key="1">
    <citation type="submission" date="2022-12" db="EMBL/GenBank/DDBJ databases">
        <authorList>
            <person name="Alioto T."/>
            <person name="Alioto T."/>
            <person name="Gomez Garrido J."/>
        </authorList>
    </citation>
    <scope>NUCLEOTIDE SEQUENCE</scope>
</reference>
<name>A0AA35KQ62_9SAUR</name>
<evidence type="ECO:0000256" key="1">
    <source>
        <dbReference type="SAM" id="Coils"/>
    </source>
</evidence>